<evidence type="ECO:0000313" key="4">
    <source>
        <dbReference type="Proteomes" id="UP000694557"/>
    </source>
</evidence>
<dbReference type="GO" id="GO:0060341">
    <property type="term" value="P:regulation of cellular localization"/>
    <property type="evidence" value="ECO:0007669"/>
    <property type="project" value="TreeGrafter"/>
</dbReference>
<dbReference type="FunFam" id="2.30.42.10:FF:000215">
    <property type="entry name" value="uncharacterized protein KIAA1614 homolog"/>
    <property type="match status" value="1"/>
</dbReference>
<accession>A0A8C7G6F9</accession>
<dbReference type="SUPFAM" id="SSF50156">
    <property type="entry name" value="PDZ domain-like"/>
    <property type="match status" value="1"/>
</dbReference>
<feature type="region of interest" description="Disordered" evidence="1">
    <location>
        <begin position="951"/>
        <end position="1002"/>
    </location>
</feature>
<feature type="compositionally biased region" description="Basic and acidic residues" evidence="1">
    <location>
        <begin position="926"/>
        <end position="937"/>
    </location>
</feature>
<feature type="region of interest" description="Disordered" evidence="1">
    <location>
        <begin position="214"/>
        <end position="240"/>
    </location>
</feature>
<dbReference type="Gene3D" id="2.30.42.10">
    <property type="match status" value="1"/>
</dbReference>
<sequence length="1175" mass="124792">MEKVAMADSFLPMPCVPQRAKPQTLQPGMEDQPSSSPSPEPATSTPTPTSPSPCPLSQLLFQQQPGPPGSAVSALQSKVKALSERNKAAGREAFKAGMDKKAFPVSSSLFGPVLVSWGSSSSDEDAESQGSTLHPVVPDSLMEGVGTGGLDFSLLVLPHEQGEGSSLENLSDVNANSSPLADNVSASNAAKPCVSPKGFWKATRPETLLLNGDAPPVPDRSLAGAPGGQQRKARAHGGVGRELLRRDSLEGLRRCMGELGPQGPMGGLWRADSLESLCSSGSAMSLAERVEMNRGVLKQMLNKSQGSEPVSLSPLLSEASALCSLEREQRAEEVTQCNGRGSIALNDSDWDSGISLQDSEHSQRAFVSSEDLPLSPRHEQAKRLLERARMKARSFPLKADHTILPVQRDNPEQLSTAGASLHRALLAGKDSQSVSSATVPAVTSFSGNLSDSSSSDSACGPRRRSGQSPTRVRFEDESEKDAEVRYLERLRQRRRAGERAQGLLISKPNLSSYVNGRRDTDPGTVTVIERGHKKAHRAQEGQLNSGSHFKSVVAQEEALNRQCNSCGTFLEGGVLNPGLHPNLSPLNLNLHQNPSPPIGQNYPVNREGEEKVLMPCWVAPSEPSRTVRTELIKETYIGKVTPGDVADSEGMGLGSAGETDSSSGGGGGGGSVRVSTMKVKRRSRRGELLGINGQGAPITMTPTPPAPRPNHSLAPMSSTNGIVVVPPNPYPIEQPESKVVGFPTHSPALPDEPTNSPPCLKGTPFPPSPTPIKSALKSGPKSRPNGQRVVKHVPSPQYRLLPQNSLGDQGRGAAPSPQNKHSVGANFVEYGSSLGLTSSTDTMMPCIRPASLLKTSPSPARTAVEKMGDPASPEVEQHHPGMEELCPEGTSIITPPPYRSGGDVRVRGPMRAEHQREDSPSPTQRVRAETEQREGRSKLSLRRFFSAIGLNGVGKLGKGRSSSMEQLSFQPRGLPSASPGPTSNPGPSLGTPKGPDPSQLRKAPSLQSLRMGSPFMQLRKSSSVQNLQSSKKKDRSSAYTPGDQPSSPALSRGFQRALSVEDVGCPSGVRSVGRVAQAFPDGTLLLELSRPPDGPFGFLISRGKGRPDSGVYVEEMGDSSTEKLYAGLLGVGDELLEVNGEKVAGLSLDLVTCLMTQDNIASIRVLRHRRLPPPR</sequence>
<dbReference type="InterPro" id="IPR036034">
    <property type="entry name" value="PDZ_sf"/>
</dbReference>
<dbReference type="KEGG" id="oki:109902335"/>
<feature type="compositionally biased region" description="Low complexity" evidence="1">
    <location>
        <begin position="444"/>
        <end position="457"/>
    </location>
</feature>
<feature type="domain" description="PDZ" evidence="2">
    <location>
        <begin position="1085"/>
        <end position="1149"/>
    </location>
</feature>
<dbReference type="GeneTree" id="ENSGT00390000013003"/>
<organism evidence="3 4">
    <name type="scientific">Oncorhynchus kisutch</name>
    <name type="common">Coho salmon</name>
    <name type="synonym">Salmo kisutch</name>
    <dbReference type="NCBI Taxonomy" id="8019"/>
    <lineage>
        <taxon>Eukaryota</taxon>
        <taxon>Metazoa</taxon>
        <taxon>Chordata</taxon>
        <taxon>Craniata</taxon>
        <taxon>Vertebrata</taxon>
        <taxon>Euteleostomi</taxon>
        <taxon>Actinopterygii</taxon>
        <taxon>Neopterygii</taxon>
        <taxon>Teleostei</taxon>
        <taxon>Protacanthopterygii</taxon>
        <taxon>Salmoniformes</taxon>
        <taxon>Salmonidae</taxon>
        <taxon>Salmoninae</taxon>
        <taxon>Oncorhynchus</taxon>
    </lineage>
</organism>
<feature type="compositionally biased region" description="Polar residues" evidence="1">
    <location>
        <begin position="960"/>
        <end position="969"/>
    </location>
</feature>
<feature type="region of interest" description="Disordered" evidence="1">
    <location>
        <begin position="1019"/>
        <end position="1052"/>
    </location>
</feature>
<feature type="region of interest" description="Disordered" evidence="1">
    <location>
        <begin position="118"/>
        <end position="139"/>
    </location>
</feature>
<feature type="region of interest" description="Disordered" evidence="1">
    <location>
        <begin position="1"/>
        <end position="84"/>
    </location>
</feature>
<dbReference type="GO" id="GO:0005634">
    <property type="term" value="C:nucleus"/>
    <property type="evidence" value="ECO:0007669"/>
    <property type="project" value="TreeGrafter"/>
</dbReference>
<dbReference type="InterPro" id="IPR001478">
    <property type="entry name" value="PDZ"/>
</dbReference>
<keyword evidence="4" id="KW-1185">Reference proteome</keyword>
<gene>
    <name evidence="3" type="primary">si:dkey-121a11.3</name>
</gene>
<evidence type="ECO:0000256" key="1">
    <source>
        <dbReference type="SAM" id="MobiDB-lite"/>
    </source>
</evidence>
<protein>
    <submittedName>
        <fullName evidence="3">Si:dkey-121a11.3</fullName>
    </submittedName>
</protein>
<dbReference type="PANTHER" id="PTHR14102:SF12">
    <property type="entry name" value="CDNA SEQUENCE BC034090"/>
    <property type="match status" value="1"/>
</dbReference>
<reference evidence="3" key="2">
    <citation type="submission" date="2025-09" db="UniProtKB">
        <authorList>
            <consortium name="Ensembl"/>
        </authorList>
    </citation>
    <scope>IDENTIFICATION</scope>
</reference>
<evidence type="ECO:0000313" key="3">
    <source>
        <dbReference type="Ensembl" id="ENSOKIP00005038460.1"/>
    </source>
</evidence>
<dbReference type="CTD" id="57710"/>
<dbReference type="GO" id="GO:0007163">
    <property type="term" value="P:establishment or maintenance of cell polarity"/>
    <property type="evidence" value="ECO:0007669"/>
    <property type="project" value="TreeGrafter"/>
</dbReference>
<reference evidence="3" key="1">
    <citation type="submission" date="2025-08" db="UniProtKB">
        <authorList>
            <consortium name="Ensembl"/>
        </authorList>
    </citation>
    <scope>IDENTIFICATION</scope>
</reference>
<dbReference type="GO" id="GO:0007098">
    <property type="term" value="P:centrosome cycle"/>
    <property type="evidence" value="ECO:0007669"/>
    <property type="project" value="TreeGrafter"/>
</dbReference>
<dbReference type="GO" id="GO:0016324">
    <property type="term" value="C:apical plasma membrane"/>
    <property type="evidence" value="ECO:0007669"/>
    <property type="project" value="TreeGrafter"/>
</dbReference>
<feature type="region of interest" description="Disordered" evidence="1">
    <location>
        <begin position="734"/>
        <end position="823"/>
    </location>
</feature>
<proteinExistence type="predicted"/>
<dbReference type="Proteomes" id="UP000694557">
    <property type="component" value="Unassembled WGS sequence"/>
</dbReference>
<dbReference type="PROSITE" id="PS50106">
    <property type="entry name" value="PDZ"/>
    <property type="match status" value="1"/>
</dbReference>
<feature type="compositionally biased region" description="Polar residues" evidence="1">
    <location>
        <begin position="1037"/>
        <end position="1049"/>
    </location>
</feature>
<dbReference type="InterPro" id="IPR051741">
    <property type="entry name" value="PAR6_homolog"/>
</dbReference>
<dbReference type="AlphaFoldDB" id="A0A8C7G6F9"/>
<feature type="compositionally biased region" description="Low complexity" evidence="1">
    <location>
        <begin position="55"/>
        <end position="64"/>
    </location>
</feature>
<feature type="region of interest" description="Disordered" evidence="1">
    <location>
        <begin position="851"/>
        <end position="937"/>
    </location>
</feature>
<dbReference type="Ensembl" id="ENSOKIT00005040580.1">
    <property type="protein sequence ID" value="ENSOKIP00005038460.1"/>
    <property type="gene ID" value="ENSOKIG00005016398.1"/>
</dbReference>
<name>A0A8C7G6F9_ONCKI</name>
<dbReference type="Pfam" id="PF00595">
    <property type="entry name" value="PDZ"/>
    <property type="match status" value="1"/>
</dbReference>
<feature type="region of interest" description="Disordered" evidence="1">
    <location>
        <begin position="444"/>
        <end position="479"/>
    </location>
</feature>
<dbReference type="Pfam" id="PF15737">
    <property type="entry name" value="DUF4685"/>
    <property type="match status" value="1"/>
</dbReference>
<feature type="compositionally biased region" description="Polar residues" evidence="1">
    <location>
        <begin position="1019"/>
        <end position="1029"/>
    </location>
</feature>
<evidence type="ECO:0000259" key="2">
    <source>
        <dbReference type="PROSITE" id="PS50106"/>
    </source>
</evidence>
<dbReference type="InterPro" id="IPR032756">
    <property type="entry name" value="DUF4685"/>
</dbReference>
<dbReference type="PANTHER" id="PTHR14102">
    <property type="entry name" value="PAR-6-RELATED"/>
    <property type="match status" value="1"/>
</dbReference>
<feature type="compositionally biased region" description="Basic and acidic residues" evidence="1">
    <location>
        <begin position="902"/>
        <end position="919"/>
    </location>
</feature>
<feature type="compositionally biased region" description="Low complexity" evidence="1">
    <location>
        <begin position="32"/>
        <end position="47"/>
    </location>
</feature>
<dbReference type="GO" id="GO:0005938">
    <property type="term" value="C:cell cortex"/>
    <property type="evidence" value="ECO:0007669"/>
    <property type="project" value="TreeGrafter"/>
</dbReference>
<feature type="region of interest" description="Disordered" evidence="1">
    <location>
        <begin position="641"/>
        <end position="720"/>
    </location>
</feature>